<evidence type="ECO:0000313" key="3">
    <source>
        <dbReference type="Proteomes" id="UP000294685"/>
    </source>
</evidence>
<feature type="transmembrane region" description="Helical" evidence="1">
    <location>
        <begin position="20"/>
        <end position="44"/>
    </location>
</feature>
<dbReference type="EMBL" id="SMLH01000006">
    <property type="protein sequence ID" value="TDE28447.1"/>
    <property type="molecule type" value="Genomic_DNA"/>
</dbReference>
<feature type="transmembrane region" description="Helical" evidence="1">
    <location>
        <begin position="50"/>
        <end position="71"/>
    </location>
</feature>
<accession>A0ABY2DPW7</accession>
<gene>
    <name evidence="2" type="ORF">E0I61_11150</name>
</gene>
<feature type="transmembrane region" description="Helical" evidence="1">
    <location>
        <begin position="92"/>
        <end position="110"/>
    </location>
</feature>
<dbReference type="RefSeq" id="WP_132071462.1">
    <property type="nucleotide sequence ID" value="NZ_SMLH01000006.1"/>
</dbReference>
<organism evidence="2 3">
    <name type="scientific">Flavobacterium ranwuense</name>
    <dbReference type="NCBI Taxonomy" id="2541725"/>
    <lineage>
        <taxon>Bacteria</taxon>
        <taxon>Pseudomonadati</taxon>
        <taxon>Bacteroidota</taxon>
        <taxon>Flavobacteriia</taxon>
        <taxon>Flavobacteriales</taxon>
        <taxon>Flavobacteriaceae</taxon>
        <taxon>Flavobacterium</taxon>
    </lineage>
</organism>
<dbReference type="Proteomes" id="UP000294685">
    <property type="component" value="Unassembled WGS sequence"/>
</dbReference>
<evidence type="ECO:0000256" key="1">
    <source>
        <dbReference type="SAM" id="Phobius"/>
    </source>
</evidence>
<protein>
    <submittedName>
        <fullName evidence="2">Uncharacterized protein</fullName>
    </submittedName>
</protein>
<reference evidence="2 3" key="1">
    <citation type="submission" date="2019-03" db="EMBL/GenBank/DDBJ databases">
        <title>Novel species of Flavobacterium.</title>
        <authorList>
            <person name="Liu Q."/>
            <person name="Xin Y.-H."/>
        </authorList>
    </citation>
    <scope>NUCLEOTIDE SEQUENCE [LARGE SCALE GENOMIC DNA]</scope>
    <source>
        <strain evidence="2 3">LB2P22</strain>
    </source>
</reference>
<evidence type="ECO:0000313" key="2">
    <source>
        <dbReference type="EMBL" id="TDE28447.1"/>
    </source>
</evidence>
<keyword evidence="1" id="KW-0472">Membrane</keyword>
<keyword evidence="3" id="KW-1185">Reference proteome</keyword>
<feature type="transmembrane region" description="Helical" evidence="1">
    <location>
        <begin position="130"/>
        <end position="153"/>
    </location>
</feature>
<proteinExistence type="predicted"/>
<keyword evidence="1" id="KW-1133">Transmembrane helix</keyword>
<sequence length="155" mass="18153">MKKIKSESNIIHFSVGAGMFLWLAIISFLHTFLFIISKYILIIVSVDSLVIFWINEILYLILFALVTWKIFNWIKNSNIDNATARQILKTSIISLVVIQFFQLVISYYLFDILVEKYAIQLDNYHEATRSGHLQIVQSAREFLLYIVLGVLIYRK</sequence>
<keyword evidence="1" id="KW-0812">Transmembrane</keyword>
<comment type="caution">
    <text evidence="2">The sequence shown here is derived from an EMBL/GenBank/DDBJ whole genome shotgun (WGS) entry which is preliminary data.</text>
</comment>
<name>A0ABY2DPW7_9FLAO</name>